<organism evidence="2 3">
    <name type="scientific">Crystallibacter crystallopoietes</name>
    <dbReference type="NCBI Taxonomy" id="37928"/>
    <lineage>
        <taxon>Bacteria</taxon>
        <taxon>Bacillati</taxon>
        <taxon>Actinomycetota</taxon>
        <taxon>Actinomycetes</taxon>
        <taxon>Micrococcales</taxon>
        <taxon>Micrococcaceae</taxon>
        <taxon>Crystallibacter</taxon>
    </lineage>
</organism>
<feature type="region of interest" description="Disordered" evidence="1">
    <location>
        <begin position="38"/>
        <end position="60"/>
    </location>
</feature>
<keyword evidence="3" id="KW-1185">Reference proteome</keyword>
<protein>
    <submittedName>
        <fullName evidence="2">Uncharacterized protein</fullName>
    </submittedName>
</protein>
<dbReference type="EMBL" id="FNKH01000002">
    <property type="protein sequence ID" value="SDQ27365.1"/>
    <property type="molecule type" value="Genomic_DNA"/>
</dbReference>
<accession>A0A1H0ZIP6</accession>
<feature type="compositionally biased region" description="Basic residues" evidence="1">
    <location>
        <begin position="38"/>
        <end position="52"/>
    </location>
</feature>
<sequence>MEFILFVIVLVLAFAPFAVLLFGPDLRQDKTVEPVRLRPARRSKRPRFHRGPGGHAPVPG</sequence>
<evidence type="ECO:0000313" key="2">
    <source>
        <dbReference type="EMBL" id="SDQ27365.1"/>
    </source>
</evidence>
<name>A0A1H0ZIP6_9MICC</name>
<reference evidence="2 3" key="1">
    <citation type="submission" date="2016-10" db="EMBL/GenBank/DDBJ databases">
        <authorList>
            <person name="de Groot N.N."/>
        </authorList>
    </citation>
    <scope>NUCLEOTIDE SEQUENCE [LARGE SCALE GENOMIC DNA]</scope>
    <source>
        <strain evidence="2 3">DSM 20117</strain>
    </source>
</reference>
<evidence type="ECO:0000256" key="1">
    <source>
        <dbReference type="SAM" id="MobiDB-lite"/>
    </source>
</evidence>
<evidence type="ECO:0000313" key="3">
    <source>
        <dbReference type="Proteomes" id="UP000181917"/>
    </source>
</evidence>
<dbReference type="STRING" id="37928.SAMN04489742_0390"/>
<dbReference type="AlphaFoldDB" id="A0A1H0ZIP6"/>
<proteinExistence type="predicted"/>
<gene>
    <name evidence="2" type="ORF">SAMN04489742_0390</name>
</gene>
<dbReference type="Proteomes" id="UP000181917">
    <property type="component" value="Unassembled WGS sequence"/>
</dbReference>